<proteinExistence type="predicted"/>
<keyword evidence="2" id="KW-1185">Reference proteome</keyword>
<accession>A0A6A6YB04</accession>
<evidence type="ECO:0000313" key="2">
    <source>
        <dbReference type="Proteomes" id="UP000504636"/>
    </source>
</evidence>
<organism evidence="1">
    <name type="scientific">Mytilinidion resinicola</name>
    <dbReference type="NCBI Taxonomy" id="574789"/>
    <lineage>
        <taxon>Eukaryota</taxon>
        <taxon>Fungi</taxon>
        <taxon>Dikarya</taxon>
        <taxon>Ascomycota</taxon>
        <taxon>Pezizomycotina</taxon>
        <taxon>Dothideomycetes</taxon>
        <taxon>Pleosporomycetidae</taxon>
        <taxon>Mytilinidiales</taxon>
        <taxon>Mytilinidiaceae</taxon>
        <taxon>Mytilinidion</taxon>
    </lineage>
</organism>
<reference evidence="3" key="2">
    <citation type="submission" date="2020-04" db="EMBL/GenBank/DDBJ databases">
        <authorList>
            <consortium name="NCBI Genome Project"/>
        </authorList>
    </citation>
    <scope>NUCLEOTIDE SEQUENCE</scope>
    <source>
        <strain evidence="3">CBS 304.34</strain>
    </source>
</reference>
<dbReference type="EMBL" id="MU003708">
    <property type="protein sequence ID" value="KAF2806006.1"/>
    <property type="molecule type" value="Genomic_DNA"/>
</dbReference>
<evidence type="ECO:0000313" key="1">
    <source>
        <dbReference type="EMBL" id="KAF2806006.1"/>
    </source>
</evidence>
<gene>
    <name evidence="1 3" type="ORF">BDZ99DRAFT_524240</name>
</gene>
<dbReference type="AlphaFoldDB" id="A0A6A6YB04"/>
<dbReference type="RefSeq" id="XP_033572970.1">
    <property type="nucleotide sequence ID" value="XM_033725883.1"/>
</dbReference>
<dbReference type="Proteomes" id="UP000504636">
    <property type="component" value="Unplaced"/>
</dbReference>
<sequence length="235" mass="27091">MLYGWNDCSDGEKGAILDALKEKSTVVGTQSTWTINWNGALVVQFFGSPTGLLFKDYRQKLQDNFHYAYKFGNGNWFTGYNTQVLCHDKSLDGDHKDDYQKPDGWPGHIIVVSNYADGHDAIMFCDSWFRLPPLKGAMEIGRSKGNDRDRHNLNYYDNRAIHWITVLMMKHDVGVKTWVSDARTVEILVLERDLDYLRPLESADTYGRFAIASYIQDDSKWGWYPARPYVPTDLE</sequence>
<evidence type="ECO:0000313" key="3">
    <source>
        <dbReference type="RefSeq" id="XP_033572970.1"/>
    </source>
</evidence>
<name>A0A6A6YB04_9PEZI</name>
<protein>
    <submittedName>
        <fullName evidence="1 3">Uncharacterized protein</fullName>
    </submittedName>
</protein>
<dbReference type="GeneID" id="54466776"/>
<reference evidence="3" key="3">
    <citation type="submission" date="2025-04" db="UniProtKB">
        <authorList>
            <consortium name="RefSeq"/>
        </authorList>
    </citation>
    <scope>IDENTIFICATION</scope>
    <source>
        <strain evidence="3">CBS 304.34</strain>
    </source>
</reference>
<dbReference type="OrthoDB" id="3868858at2759"/>
<reference evidence="1 3" key="1">
    <citation type="journal article" date="2020" name="Stud. Mycol.">
        <title>101 Dothideomycetes genomes: a test case for predicting lifestyles and emergence of pathogens.</title>
        <authorList>
            <person name="Haridas S."/>
            <person name="Albert R."/>
            <person name="Binder M."/>
            <person name="Bloem J."/>
            <person name="Labutti K."/>
            <person name="Salamov A."/>
            <person name="Andreopoulos B."/>
            <person name="Baker S."/>
            <person name="Barry K."/>
            <person name="Bills G."/>
            <person name="Bluhm B."/>
            <person name="Cannon C."/>
            <person name="Castanera R."/>
            <person name="Culley D."/>
            <person name="Daum C."/>
            <person name="Ezra D."/>
            <person name="Gonzalez J."/>
            <person name="Henrissat B."/>
            <person name="Kuo A."/>
            <person name="Liang C."/>
            <person name="Lipzen A."/>
            <person name="Lutzoni F."/>
            <person name="Magnuson J."/>
            <person name="Mondo S."/>
            <person name="Nolan M."/>
            <person name="Ohm R."/>
            <person name="Pangilinan J."/>
            <person name="Park H.-J."/>
            <person name="Ramirez L."/>
            <person name="Alfaro M."/>
            <person name="Sun H."/>
            <person name="Tritt A."/>
            <person name="Yoshinaga Y."/>
            <person name="Zwiers L.-H."/>
            <person name="Turgeon B."/>
            <person name="Goodwin S."/>
            <person name="Spatafora J."/>
            <person name="Crous P."/>
            <person name="Grigoriev I."/>
        </authorList>
    </citation>
    <scope>NUCLEOTIDE SEQUENCE</scope>
    <source>
        <strain evidence="1 3">CBS 304.34</strain>
    </source>
</reference>